<reference evidence="3" key="2">
    <citation type="submission" date="2020-10" db="UniProtKB">
        <authorList>
            <consortium name="WormBaseParasite"/>
        </authorList>
    </citation>
    <scope>IDENTIFICATION</scope>
</reference>
<evidence type="ECO:0000256" key="1">
    <source>
        <dbReference type="SAM" id="MobiDB-lite"/>
    </source>
</evidence>
<sequence length="918" mass="104445">MLASLRQMFLPPAIPPDSIAIVFYPSLEVYATREKCMEIGPSDGNETGYQKMYKTVPDAKVVYIFSTLYGSKYMDRNISGLKEVGYAIIKVVNSMSWFYTEMLYRLKIDVPIGECIAFVMQHPNNLLPESYEIFEKTAEGYKRIGNHNSCDGLYFRYCPTLKNIFILTNWNVEGKISIEIKYNHQEVYFADTNPNWLKCIWDEYDGKVQNFIPSLLELKIEFKYGNNFRVETVDYSQLPFEKTFELDIEDACKLEVNYFLNSAFRQLLKPDYLFPIGKNRVLKIVLKVGLEFYPDLDVTVASEKNTVEGAVYAIDYNHKSKLFTGTLITAVQTGIVVIENSDDISEVFKQLDAKKGATKLRGVFVDYPGHIKFPLETHRAIVNALPSPKTKVCIGRVHTEWAMHLKNSGAKLQAGEYLVIADAEREYPECLDYQRIHTGPKDVCFLKTKEGFKIVEEFEHFLPASKFTTVVYIVEKKTHNFEAPFFSTKKTLFSKKSKLPKNIGHLFAWEYFNGKNFDEYMVEPYRGVSFVATIGNNHYDIHRCHDSHYGSSECYITCAVDKLSDPDLKFTVDIEFVGYSEKCTVLEIPTPKSDYVLLHIYVDEHLIPTVTVTESNMPLLPEGLATSDKSVLKEIKSVLENQDFVSYSNLSPMNASNVEKAELTDNQEDNELKKVSKGLSETTDSPDISVVEAILAESTADIEAVATSEETILHCISPIPDVSNVTPHTVLLTFTHCNRVLIDAGPDYTGDDEFPAYLRLRHKNERYEFVVGQKAKAALITHRESVIYDVSGLLAANLNPKRENAAWNFKTSRGDDGGLLVHLNTKDKASPVVVFGHIVRAVLQHVNEHLPTKLERVRICLPSEAVISEKDLFVISYCLPLNRSCLLHTKKSSCTKRLRFRNTTRRVDLCLRVAYSFH</sequence>
<protein>
    <submittedName>
        <fullName evidence="3">Piwi domain-containing protein</fullName>
    </submittedName>
</protein>
<dbReference type="AlphaFoldDB" id="A0A7E4UTV3"/>
<reference evidence="2" key="1">
    <citation type="journal article" date="2013" name="Genetics">
        <title>The draft genome and transcriptome of Panagrellus redivivus are shaped by the harsh demands of a free-living lifestyle.</title>
        <authorList>
            <person name="Srinivasan J."/>
            <person name="Dillman A.R."/>
            <person name="Macchietto M.G."/>
            <person name="Heikkinen L."/>
            <person name="Lakso M."/>
            <person name="Fracchia K.M."/>
            <person name="Antoshechkin I."/>
            <person name="Mortazavi A."/>
            <person name="Wong G."/>
            <person name="Sternberg P.W."/>
        </authorList>
    </citation>
    <scope>NUCLEOTIDE SEQUENCE [LARGE SCALE GENOMIC DNA]</scope>
    <source>
        <strain evidence="2">MT8872</strain>
    </source>
</reference>
<proteinExistence type="predicted"/>
<dbReference type="WBParaSite" id="Pan_g12440.t1">
    <property type="protein sequence ID" value="Pan_g12440.t1"/>
    <property type="gene ID" value="Pan_g12440"/>
</dbReference>
<name>A0A7E4UTV3_PANRE</name>
<keyword evidence="2" id="KW-1185">Reference proteome</keyword>
<dbReference type="Gene3D" id="3.30.420.40">
    <property type="match status" value="1"/>
</dbReference>
<feature type="region of interest" description="Disordered" evidence="1">
    <location>
        <begin position="661"/>
        <end position="683"/>
    </location>
</feature>
<dbReference type="SUPFAM" id="SSF53067">
    <property type="entry name" value="Actin-like ATPase domain"/>
    <property type="match status" value="1"/>
</dbReference>
<dbReference type="Proteomes" id="UP000492821">
    <property type="component" value="Unassembled WGS sequence"/>
</dbReference>
<accession>A0A7E4UTV3</accession>
<evidence type="ECO:0000313" key="2">
    <source>
        <dbReference type="Proteomes" id="UP000492821"/>
    </source>
</evidence>
<organism evidence="2 3">
    <name type="scientific">Panagrellus redivivus</name>
    <name type="common">Microworm</name>
    <dbReference type="NCBI Taxonomy" id="6233"/>
    <lineage>
        <taxon>Eukaryota</taxon>
        <taxon>Metazoa</taxon>
        <taxon>Ecdysozoa</taxon>
        <taxon>Nematoda</taxon>
        <taxon>Chromadorea</taxon>
        <taxon>Rhabditida</taxon>
        <taxon>Tylenchina</taxon>
        <taxon>Panagrolaimomorpha</taxon>
        <taxon>Panagrolaimoidea</taxon>
        <taxon>Panagrolaimidae</taxon>
        <taxon>Panagrellus</taxon>
    </lineage>
</organism>
<dbReference type="InterPro" id="IPR043129">
    <property type="entry name" value="ATPase_NBD"/>
</dbReference>
<evidence type="ECO:0000313" key="3">
    <source>
        <dbReference type="WBParaSite" id="Pan_g12440.t1"/>
    </source>
</evidence>